<evidence type="ECO:0000256" key="3">
    <source>
        <dbReference type="ARBA" id="ARBA00022643"/>
    </source>
</evidence>
<evidence type="ECO:0000256" key="1">
    <source>
        <dbReference type="ARBA" id="ARBA00001917"/>
    </source>
</evidence>
<dbReference type="KEGG" id="aez:C3E78_01855"/>
<evidence type="ECO:0000313" key="6">
    <source>
        <dbReference type="EMBL" id="AWB91065.1"/>
    </source>
</evidence>
<keyword evidence="5" id="KW-0560">Oxidoreductase</keyword>
<dbReference type="Pfam" id="PF00724">
    <property type="entry name" value="Oxidored_FMN"/>
    <property type="match status" value="1"/>
</dbReference>
<dbReference type="SUPFAM" id="SSF51395">
    <property type="entry name" value="FMN-linked oxidoreductases"/>
    <property type="match status" value="1"/>
</dbReference>
<proteinExistence type="predicted"/>
<keyword evidence="4" id="KW-0521">NADP</keyword>
<dbReference type="Proteomes" id="UP000244384">
    <property type="component" value="Chromosome"/>
</dbReference>
<evidence type="ECO:0000256" key="2">
    <source>
        <dbReference type="ARBA" id="ARBA00022630"/>
    </source>
</evidence>
<comment type="cofactor">
    <cofactor evidence="1">
        <name>FMN</name>
        <dbReference type="ChEBI" id="CHEBI:58210"/>
    </cofactor>
</comment>
<keyword evidence="3" id="KW-0288">FMN</keyword>
<dbReference type="GO" id="GO:0050661">
    <property type="term" value="F:NADP binding"/>
    <property type="evidence" value="ECO:0007669"/>
    <property type="project" value="InterPro"/>
</dbReference>
<dbReference type="Gene3D" id="3.20.20.70">
    <property type="entry name" value="Aldolase class I"/>
    <property type="match status" value="1"/>
</dbReference>
<organism evidence="6 7">
    <name type="scientific">Aeromicrobium chenweiae</name>
    <dbReference type="NCBI Taxonomy" id="2079793"/>
    <lineage>
        <taxon>Bacteria</taxon>
        <taxon>Bacillati</taxon>
        <taxon>Actinomycetota</taxon>
        <taxon>Actinomycetes</taxon>
        <taxon>Propionibacteriales</taxon>
        <taxon>Nocardioidaceae</taxon>
        <taxon>Aeromicrobium</taxon>
    </lineage>
</organism>
<dbReference type="GO" id="GO:0003959">
    <property type="term" value="F:NADPH dehydrogenase activity"/>
    <property type="evidence" value="ECO:0007669"/>
    <property type="project" value="InterPro"/>
</dbReference>
<accession>A0A2S0WIA2</accession>
<sequence length="381" mass="41100">MSRRGVEVARNSADADAVEPSVPLLLDSLTLRGVTARNRIWLAPMCQYSALERDGMPNDWHLVNLGRHAAGGFGLVMTEAAAVVPEGRISPEDVGIWTDDHIAPWRRIIDFVRGQGAVAGIQLAHAGRKASTYSPFGAGTASVPVDDGGWETVGPSALAFEGYAVPRELTTDEVRGIPQAFADAAVRADQAGFDVVELHAAHGYLLHQFVSPLSNHRTDQYGGSFENRTRLVVEVADAARAVWPEDKPLFVRLSATDWAADGWDVEQTAQLSTILADHGVDLVDVSSGGLVAHQRITVEPGYQVPFAYEVRKRSGLPVSAVGLITEPAQAEQVLLDGAADAVMLGRVAIREPSWPLRAAHELGVPRRHAPYPPQHERGAWH</sequence>
<dbReference type="InterPro" id="IPR013785">
    <property type="entry name" value="Aldolase_TIM"/>
</dbReference>
<dbReference type="CDD" id="cd02932">
    <property type="entry name" value="OYE_YqiM_FMN"/>
    <property type="match status" value="1"/>
</dbReference>
<dbReference type="GO" id="GO:0010181">
    <property type="term" value="F:FMN binding"/>
    <property type="evidence" value="ECO:0007669"/>
    <property type="project" value="InterPro"/>
</dbReference>
<dbReference type="EMBL" id="CP026952">
    <property type="protein sequence ID" value="AWB91065.1"/>
    <property type="molecule type" value="Genomic_DNA"/>
</dbReference>
<dbReference type="InterPro" id="IPR001155">
    <property type="entry name" value="OxRdtase_FMN_N"/>
</dbReference>
<name>A0A2S0WIA2_9ACTN</name>
<reference evidence="7" key="1">
    <citation type="submission" date="2018-01" db="EMBL/GenBank/DDBJ databases">
        <authorList>
            <person name="Li J."/>
        </authorList>
    </citation>
    <scope>NUCLEOTIDE SEQUENCE [LARGE SCALE GENOMIC DNA]</scope>
    <source>
        <strain evidence="7">592</strain>
    </source>
</reference>
<gene>
    <name evidence="6" type="ORF">C3E78_01855</name>
</gene>
<dbReference type="PANTHER" id="PTHR43303:SF4">
    <property type="entry name" value="NADPH DEHYDROGENASE C23G7.10C-RELATED"/>
    <property type="match status" value="1"/>
</dbReference>
<keyword evidence="2" id="KW-0285">Flavoprotein</keyword>
<dbReference type="InterPro" id="IPR044152">
    <property type="entry name" value="YqjM-like"/>
</dbReference>
<keyword evidence="7" id="KW-1185">Reference proteome</keyword>
<dbReference type="AlphaFoldDB" id="A0A2S0WIA2"/>
<evidence type="ECO:0000256" key="4">
    <source>
        <dbReference type="ARBA" id="ARBA00022857"/>
    </source>
</evidence>
<dbReference type="PANTHER" id="PTHR43303">
    <property type="entry name" value="NADPH DEHYDROGENASE C23G7.10C-RELATED"/>
    <property type="match status" value="1"/>
</dbReference>
<evidence type="ECO:0000313" key="7">
    <source>
        <dbReference type="Proteomes" id="UP000244384"/>
    </source>
</evidence>
<accession>A0A5F2ER38</accession>
<evidence type="ECO:0000256" key="5">
    <source>
        <dbReference type="ARBA" id="ARBA00023002"/>
    </source>
</evidence>
<dbReference type="OrthoDB" id="3169239at2"/>
<protein>
    <submittedName>
        <fullName evidence="6">Oxidoreductase</fullName>
    </submittedName>
</protein>